<dbReference type="Proteomes" id="UP001362999">
    <property type="component" value="Unassembled WGS sequence"/>
</dbReference>
<evidence type="ECO:0000256" key="1">
    <source>
        <dbReference type="SAM" id="MobiDB-lite"/>
    </source>
</evidence>
<sequence>MPSTKESILDKNNEGIHEGDEVWTKFRGGKREGVVDKIVTTQSEAEDAGVKNPPKVLFTDQHGHDVAHNPGTLRRKE</sequence>
<accession>A0AAV9ZVC2</accession>
<proteinExistence type="predicted"/>
<protein>
    <recommendedName>
        <fullName evidence="2">Hypervirulence associated protein TUDOR domain-containing protein</fullName>
    </recommendedName>
</protein>
<dbReference type="Gene3D" id="2.30.30.1060">
    <property type="match status" value="1"/>
</dbReference>
<feature type="region of interest" description="Disordered" evidence="1">
    <location>
        <begin position="43"/>
        <end position="77"/>
    </location>
</feature>
<evidence type="ECO:0000313" key="4">
    <source>
        <dbReference type="Proteomes" id="UP001362999"/>
    </source>
</evidence>
<reference evidence="3 4" key="1">
    <citation type="journal article" date="2024" name="J Genomics">
        <title>Draft genome sequencing and assembly of Favolaschia claudopus CIRM-BRFM 2984 isolated from oak limbs.</title>
        <authorList>
            <person name="Navarro D."/>
            <person name="Drula E."/>
            <person name="Chaduli D."/>
            <person name="Cazenave R."/>
            <person name="Ahrendt S."/>
            <person name="Wang J."/>
            <person name="Lipzen A."/>
            <person name="Daum C."/>
            <person name="Barry K."/>
            <person name="Grigoriev I.V."/>
            <person name="Favel A."/>
            <person name="Rosso M.N."/>
            <person name="Martin F."/>
        </authorList>
    </citation>
    <scope>NUCLEOTIDE SEQUENCE [LARGE SCALE GENOMIC DNA]</scope>
    <source>
        <strain evidence="3 4">CIRM-BRFM 2984</strain>
    </source>
</reference>
<evidence type="ECO:0000259" key="2">
    <source>
        <dbReference type="Pfam" id="PF11160"/>
    </source>
</evidence>
<dbReference type="InterPro" id="IPR021331">
    <property type="entry name" value="Hva1_TUDOR"/>
</dbReference>
<evidence type="ECO:0000313" key="3">
    <source>
        <dbReference type="EMBL" id="KAK6992940.1"/>
    </source>
</evidence>
<dbReference type="AlphaFoldDB" id="A0AAV9ZVC2"/>
<name>A0AAV9ZVC2_9AGAR</name>
<feature type="region of interest" description="Disordered" evidence="1">
    <location>
        <begin position="1"/>
        <end position="20"/>
    </location>
</feature>
<gene>
    <name evidence="3" type="ORF">R3P38DRAFT_3078418</name>
</gene>
<keyword evidence="4" id="KW-1185">Reference proteome</keyword>
<feature type="compositionally biased region" description="Basic and acidic residues" evidence="1">
    <location>
        <begin position="7"/>
        <end position="20"/>
    </location>
</feature>
<dbReference type="EMBL" id="JAWWNJ010000105">
    <property type="protein sequence ID" value="KAK6992940.1"/>
    <property type="molecule type" value="Genomic_DNA"/>
</dbReference>
<organism evidence="3 4">
    <name type="scientific">Favolaschia claudopus</name>
    <dbReference type="NCBI Taxonomy" id="2862362"/>
    <lineage>
        <taxon>Eukaryota</taxon>
        <taxon>Fungi</taxon>
        <taxon>Dikarya</taxon>
        <taxon>Basidiomycota</taxon>
        <taxon>Agaricomycotina</taxon>
        <taxon>Agaricomycetes</taxon>
        <taxon>Agaricomycetidae</taxon>
        <taxon>Agaricales</taxon>
        <taxon>Marasmiineae</taxon>
        <taxon>Mycenaceae</taxon>
        <taxon>Favolaschia</taxon>
    </lineage>
</organism>
<comment type="caution">
    <text evidence="3">The sequence shown here is derived from an EMBL/GenBank/DDBJ whole genome shotgun (WGS) entry which is preliminary data.</text>
</comment>
<feature type="domain" description="Hypervirulence associated protein TUDOR" evidence="2">
    <location>
        <begin position="19"/>
        <end position="73"/>
    </location>
</feature>
<dbReference type="Pfam" id="PF11160">
    <property type="entry name" value="Hva1_TUDOR"/>
    <property type="match status" value="1"/>
</dbReference>